<name>A0A7W5DU76_9BACT</name>
<accession>A0A7W5DU76</accession>
<gene>
    <name evidence="3" type="ORF">FHS27_000409</name>
</gene>
<evidence type="ECO:0000313" key="4">
    <source>
        <dbReference type="Proteomes" id="UP000536179"/>
    </source>
</evidence>
<evidence type="ECO:0000259" key="2">
    <source>
        <dbReference type="Pfam" id="PF12158"/>
    </source>
</evidence>
<protein>
    <recommendedName>
        <fullName evidence="2">DUF3592 domain-containing protein</fullName>
    </recommendedName>
</protein>
<dbReference type="EMBL" id="JACHXU010000001">
    <property type="protein sequence ID" value="MBB3204645.1"/>
    <property type="molecule type" value="Genomic_DNA"/>
</dbReference>
<comment type="caution">
    <text evidence="3">The sequence shown here is derived from an EMBL/GenBank/DDBJ whole genome shotgun (WGS) entry which is preliminary data.</text>
</comment>
<organism evidence="3 4">
    <name type="scientific">Aporhodopirellula rubra</name>
    <dbReference type="NCBI Taxonomy" id="980271"/>
    <lineage>
        <taxon>Bacteria</taxon>
        <taxon>Pseudomonadati</taxon>
        <taxon>Planctomycetota</taxon>
        <taxon>Planctomycetia</taxon>
        <taxon>Pirellulales</taxon>
        <taxon>Pirellulaceae</taxon>
        <taxon>Aporhodopirellula</taxon>
    </lineage>
</organism>
<evidence type="ECO:0000313" key="3">
    <source>
        <dbReference type="EMBL" id="MBB3204645.1"/>
    </source>
</evidence>
<keyword evidence="4" id="KW-1185">Reference proteome</keyword>
<dbReference type="InterPro" id="IPR021994">
    <property type="entry name" value="DUF3592"/>
</dbReference>
<dbReference type="RefSeq" id="WP_184300921.1">
    <property type="nucleotide sequence ID" value="NZ_JACHXU010000001.1"/>
</dbReference>
<proteinExistence type="predicted"/>
<keyword evidence="1" id="KW-1133">Transmembrane helix</keyword>
<keyword evidence="1" id="KW-0472">Membrane</keyword>
<evidence type="ECO:0000256" key="1">
    <source>
        <dbReference type="SAM" id="Phobius"/>
    </source>
</evidence>
<dbReference type="Pfam" id="PF12158">
    <property type="entry name" value="DUF3592"/>
    <property type="match status" value="1"/>
</dbReference>
<sequence length="152" mass="17349">MQTLLWCTLATIMFATAYYTWSSQQQLIARSQMVIADVVSMRSTEGGAQRPVFEYQIHGKDYRWERSISSNPPRYSVGDSAELYVDPNTPTNVLVNDWLHRWFFIGITSFFGVAFSLAVFICMFMFTAFRTPKSRTPIAPTSNTSSAFLRVT</sequence>
<reference evidence="3 4" key="1">
    <citation type="submission" date="2020-08" db="EMBL/GenBank/DDBJ databases">
        <title>Genomic Encyclopedia of Type Strains, Phase III (KMG-III): the genomes of soil and plant-associated and newly described type strains.</title>
        <authorList>
            <person name="Whitman W."/>
        </authorList>
    </citation>
    <scope>NUCLEOTIDE SEQUENCE [LARGE SCALE GENOMIC DNA]</scope>
    <source>
        <strain evidence="3 4">CECT 8075</strain>
    </source>
</reference>
<feature type="domain" description="DUF3592" evidence="2">
    <location>
        <begin position="38"/>
        <end position="98"/>
    </location>
</feature>
<feature type="transmembrane region" description="Helical" evidence="1">
    <location>
        <begin position="102"/>
        <end position="126"/>
    </location>
</feature>
<keyword evidence="1" id="KW-0812">Transmembrane</keyword>
<dbReference type="AlphaFoldDB" id="A0A7W5DU76"/>
<dbReference type="Proteomes" id="UP000536179">
    <property type="component" value="Unassembled WGS sequence"/>
</dbReference>